<proteinExistence type="predicted"/>
<dbReference type="InterPro" id="IPR004378">
    <property type="entry name" value="F420H2_quin_Rdtase"/>
</dbReference>
<name>A0A0H3DIV5_AMYMU</name>
<dbReference type="Proteomes" id="UP000000328">
    <property type="component" value="Chromosome"/>
</dbReference>
<sequence length="148" mass="16739">MSETRYIEPGKSTSLFNEVVAKLTKLGVSVWGSRVLTVVGRKSGEPRSVPVNLLTIDGVRYLVAPRGETQWVRNLRAAGQGTLRVGRRVERFTFRELAHDEKPGILRAYLKRWKFEVGVFFDGVDAKASDEKLREIAPGYPIFEIFTK</sequence>
<evidence type="ECO:0008006" key="3">
    <source>
        <dbReference type="Google" id="ProtNLM"/>
    </source>
</evidence>
<dbReference type="InterPro" id="IPR012349">
    <property type="entry name" value="Split_barrel_FMN-bd"/>
</dbReference>
<dbReference type="EMBL" id="CP002000">
    <property type="protein sequence ID" value="ADJ50626.1"/>
    <property type="molecule type" value="Genomic_DNA"/>
</dbReference>
<dbReference type="Pfam" id="PF04075">
    <property type="entry name" value="F420H2_quin_red"/>
    <property type="match status" value="1"/>
</dbReference>
<dbReference type="KEGG" id="amd:AMED_8935"/>
<dbReference type="HOGENOM" id="CLU_119016_0_0_11"/>
<dbReference type="Gene3D" id="2.30.110.10">
    <property type="entry name" value="Electron Transport, Fmn-binding Protein, Chain A"/>
    <property type="match status" value="1"/>
</dbReference>
<dbReference type="eggNOG" id="ENOG5032QW3">
    <property type="taxonomic scope" value="Bacteria"/>
</dbReference>
<reference evidence="1 2" key="1">
    <citation type="journal article" date="2010" name="Cell Res.">
        <title>Complete genome sequence of the rifamycin SV-producing Amycolatopsis mediterranei U32 revealed its genetic characteristics in phylogeny and metabolism.</title>
        <authorList>
            <person name="Zhao W."/>
            <person name="Zhong Y."/>
            <person name="Yuan H."/>
            <person name="Wang J."/>
            <person name="Zheng H."/>
            <person name="Wang Y."/>
            <person name="Cen X."/>
            <person name="Xu F."/>
            <person name="Bai J."/>
            <person name="Han X."/>
            <person name="Lu G."/>
            <person name="Zhu Y."/>
            <person name="Shao Z."/>
            <person name="Yan H."/>
            <person name="Li C."/>
            <person name="Peng N."/>
            <person name="Zhang Z."/>
            <person name="Zhang Y."/>
            <person name="Lin W."/>
            <person name="Fan Y."/>
            <person name="Qin Z."/>
            <person name="Hu Y."/>
            <person name="Zhu B."/>
            <person name="Wang S."/>
            <person name="Ding X."/>
            <person name="Zhao G.P."/>
        </authorList>
    </citation>
    <scope>NUCLEOTIDE SEQUENCE [LARGE SCALE GENOMIC DNA]</scope>
    <source>
        <strain evidence="2">U-32</strain>
    </source>
</reference>
<dbReference type="PATRIC" id="fig|749927.5.peg.9277"/>
<accession>A0A0H3DIV5</accession>
<dbReference type="NCBIfam" id="TIGR00026">
    <property type="entry name" value="hi_GC_TIGR00026"/>
    <property type="match status" value="1"/>
</dbReference>
<dbReference type="AlphaFoldDB" id="A0A0H3DIV5"/>
<dbReference type="GO" id="GO:0016491">
    <property type="term" value="F:oxidoreductase activity"/>
    <property type="evidence" value="ECO:0007669"/>
    <property type="project" value="InterPro"/>
</dbReference>
<evidence type="ECO:0000313" key="1">
    <source>
        <dbReference type="EMBL" id="ADJ50626.1"/>
    </source>
</evidence>
<protein>
    <recommendedName>
        <fullName evidence="3">Nitroreductase</fullName>
    </recommendedName>
</protein>
<organism evidence="1 2">
    <name type="scientific">Amycolatopsis mediterranei (strain U-32)</name>
    <dbReference type="NCBI Taxonomy" id="749927"/>
    <lineage>
        <taxon>Bacteria</taxon>
        <taxon>Bacillati</taxon>
        <taxon>Actinomycetota</taxon>
        <taxon>Actinomycetes</taxon>
        <taxon>Pseudonocardiales</taxon>
        <taxon>Pseudonocardiaceae</taxon>
        <taxon>Amycolatopsis</taxon>
    </lineage>
</organism>
<dbReference type="RefSeq" id="WP_013230647.1">
    <property type="nucleotide sequence ID" value="NC_014318.1"/>
</dbReference>
<dbReference type="GeneID" id="92876534"/>
<dbReference type="OrthoDB" id="5186446at2"/>
<gene>
    <name evidence="1" type="ordered locus">AMED_8935</name>
</gene>
<evidence type="ECO:0000313" key="2">
    <source>
        <dbReference type="Proteomes" id="UP000000328"/>
    </source>
</evidence>